<proteinExistence type="predicted"/>
<dbReference type="AlphaFoldDB" id="A0A0S4L6X7"/>
<accession>A0A0S4L6X7</accession>
<gene>
    <name evidence="1" type="ORF">COMA2_130076</name>
</gene>
<dbReference type="PROSITE" id="PS51257">
    <property type="entry name" value="PROKAR_LIPOPROTEIN"/>
    <property type="match status" value="1"/>
</dbReference>
<reference evidence="2" key="1">
    <citation type="submission" date="2015-10" db="EMBL/GenBank/DDBJ databases">
        <authorList>
            <person name="Luecker S."/>
            <person name="Luecker S."/>
        </authorList>
    </citation>
    <scope>NUCLEOTIDE SEQUENCE [LARGE SCALE GENOMIC DNA]</scope>
</reference>
<dbReference type="RefSeq" id="WP_090895102.1">
    <property type="nucleotide sequence ID" value="NZ_CZPZ01000005.1"/>
</dbReference>
<dbReference type="OrthoDB" id="9815100at2"/>
<evidence type="ECO:0000313" key="1">
    <source>
        <dbReference type="EMBL" id="CUS33463.1"/>
    </source>
</evidence>
<organism evidence="1 2">
    <name type="scientific">Candidatus Nitrospira nitrificans</name>
    <dbReference type="NCBI Taxonomy" id="1742973"/>
    <lineage>
        <taxon>Bacteria</taxon>
        <taxon>Pseudomonadati</taxon>
        <taxon>Nitrospirota</taxon>
        <taxon>Nitrospiria</taxon>
        <taxon>Nitrospirales</taxon>
        <taxon>Nitrospiraceae</taxon>
        <taxon>Nitrospira</taxon>
    </lineage>
</organism>
<evidence type="ECO:0008006" key="3">
    <source>
        <dbReference type="Google" id="ProtNLM"/>
    </source>
</evidence>
<dbReference type="EMBL" id="CZPZ01000005">
    <property type="protein sequence ID" value="CUS33463.1"/>
    <property type="molecule type" value="Genomic_DNA"/>
</dbReference>
<sequence length="73" mass="7874">MPEKAIWMTGLKKGVSVAGIGVLLFAMGGCAGEAPKPTPTVTPDQVRSNADKAFKNLRQEQKHRTGGFEEEPY</sequence>
<protein>
    <recommendedName>
        <fullName evidence="3">Lipoprotein</fullName>
    </recommendedName>
</protein>
<name>A0A0S4L6X7_9BACT</name>
<dbReference type="Proteomes" id="UP000198736">
    <property type="component" value="Unassembled WGS sequence"/>
</dbReference>
<evidence type="ECO:0000313" key="2">
    <source>
        <dbReference type="Proteomes" id="UP000198736"/>
    </source>
</evidence>
<keyword evidence="2" id="KW-1185">Reference proteome</keyword>